<dbReference type="GO" id="GO:0008473">
    <property type="term" value="F:ornithine cyclodeaminase activity"/>
    <property type="evidence" value="ECO:0007669"/>
    <property type="project" value="UniProtKB-EC"/>
</dbReference>
<feature type="domain" description="Arginine dihydrolase ArgZ/ArgE-like C-terminal first subdomain" evidence="13">
    <location>
        <begin position="107"/>
        <end position="187"/>
    </location>
</feature>
<dbReference type="Proteomes" id="UP000600363">
    <property type="component" value="Unassembled WGS sequence"/>
</dbReference>
<evidence type="ECO:0000256" key="8">
    <source>
        <dbReference type="ARBA" id="ARBA00066346"/>
    </source>
</evidence>
<dbReference type="GO" id="GO:0000166">
    <property type="term" value="F:nucleotide binding"/>
    <property type="evidence" value="ECO:0007669"/>
    <property type="project" value="UniProtKB-KW"/>
</dbReference>
<keyword evidence="3" id="KW-0520">NAD</keyword>
<comment type="catalytic activity">
    <reaction evidence="5">
        <text>L-ornithine = L-proline + NH4(+)</text>
        <dbReference type="Rhea" id="RHEA:24368"/>
        <dbReference type="ChEBI" id="CHEBI:28938"/>
        <dbReference type="ChEBI" id="CHEBI:46911"/>
        <dbReference type="ChEBI" id="CHEBI:60039"/>
        <dbReference type="EC" id="4.3.1.12"/>
    </reaction>
</comment>
<proteinExistence type="inferred from homology"/>
<dbReference type="CDD" id="cd12144">
    <property type="entry name" value="SDH_N_domain"/>
    <property type="match status" value="1"/>
</dbReference>
<evidence type="ECO:0000256" key="5">
    <source>
        <dbReference type="ARBA" id="ARBA00052109"/>
    </source>
</evidence>
<evidence type="ECO:0000259" key="11">
    <source>
        <dbReference type="Pfam" id="PF04455"/>
    </source>
</evidence>
<gene>
    <name evidence="14" type="ORF">HA299_00800</name>
</gene>
<feature type="domain" description="Arginine dihydrolase ArgZ/ArgE-like C-terminal second subdomain" evidence="12">
    <location>
        <begin position="188"/>
        <end position="400"/>
    </location>
</feature>
<sequence>MNTPSPSTDIELKGHLIDSLILPKVLSTIMDMDGDFDIIEFRVGRRKSDISYAKLRVYASTEEQLLALVRELHSLGATAPEVEEVVLKQAPADRVAPRGFYSTTNHPTQVRVNGEWVDVEDISMDRVVVVHDGRAMCVPLCDVKKGDMVVVGEQGVRVIPPERPRHRSIFGFMGGAVSSERPTTTLIRQIAEEIVDVKRSGGRIAVVGGPAIVHTGAAPQLAWLIRNGYVDALLAGNALAVHDIECALYGTSLGMDIKTSAPLSHGHRNHLYAINEVMAYGSIRAAVEGGLITRGIMYECIKNDVPYVLAGSIRDDGPLPDVITDSVEAKRATEALVEQCDMVLMLATMLHSIAVGNVLPSYVKTVCVDVNPSTVTKLMDRGTAQAIGLVSDVGVFLPMLVKFLEQLD</sequence>
<protein>
    <recommendedName>
        <fullName evidence="9">Ornithine cyclodeaminase</fullName>
        <ecNumber evidence="8">4.3.1.12</ecNumber>
    </recommendedName>
    <alternativeName>
        <fullName evidence="10">Archaeal ornithine cyclodeaminase</fullName>
    </alternativeName>
</protein>
<comment type="caution">
    <text evidence="14">The sequence shown here is derived from an EMBL/GenBank/DDBJ whole genome shotgun (WGS) entry which is preliminary data.</text>
</comment>
<comment type="similarity">
    <text evidence="7">Belongs to the AgrE/ArgZ ornithine cyclodeaminase family.</text>
</comment>
<dbReference type="SUPFAM" id="SSF52467">
    <property type="entry name" value="DHS-like NAD/FAD-binding domain"/>
    <property type="match status" value="1"/>
</dbReference>
<evidence type="ECO:0000256" key="7">
    <source>
        <dbReference type="ARBA" id="ARBA00061348"/>
    </source>
</evidence>
<evidence type="ECO:0000256" key="10">
    <source>
        <dbReference type="ARBA" id="ARBA00081581"/>
    </source>
</evidence>
<evidence type="ECO:0000313" key="15">
    <source>
        <dbReference type="Proteomes" id="UP000600363"/>
    </source>
</evidence>
<comment type="function">
    <text evidence="6">Catalyzes the conversion of ornithine to proline, with the release of ammonia.</text>
</comment>
<dbReference type="InterPro" id="IPR048964">
    <property type="entry name" value="ArgZ/ArgE-like_C_1st"/>
</dbReference>
<reference evidence="14" key="1">
    <citation type="journal article" date="2020" name="bioRxiv">
        <title>A rank-normalized archaeal taxonomy based on genome phylogeny resolves widespread incomplete and uneven classifications.</title>
        <authorList>
            <person name="Rinke C."/>
            <person name="Chuvochina M."/>
            <person name="Mussig A.J."/>
            <person name="Chaumeil P.-A."/>
            <person name="Waite D.W."/>
            <person name="Whitman W.B."/>
            <person name="Parks D.H."/>
            <person name="Hugenholtz P."/>
        </authorList>
    </citation>
    <scope>NUCLEOTIDE SEQUENCE</scope>
    <source>
        <strain evidence="14">UBA12518</strain>
    </source>
</reference>
<dbReference type="Pfam" id="PF04455">
    <property type="entry name" value="Saccharop_dh_N"/>
    <property type="match status" value="1"/>
</dbReference>
<dbReference type="AlphaFoldDB" id="A0A832VWM5"/>
<dbReference type="Gene3D" id="3.40.50.10690">
    <property type="entry name" value="putative lor/sdh protein like domains"/>
    <property type="match status" value="1"/>
</dbReference>
<evidence type="ECO:0000256" key="2">
    <source>
        <dbReference type="ARBA" id="ARBA00022741"/>
    </source>
</evidence>
<evidence type="ECO:0000313" key="14">
    <source>
        <dbReference type="EMBL" id="HIH69152.1"/>
    </source>
</evidence>
<evidence type="ECO:0000259" key="13">
    <source>
        <dbReference type="Pfam" id="PF21571"/>
    </source>
</evidence>
<dbReference type="RefSeq" id="WP_042684492.1">
    <property type="nucleotide sequence ID" value="NZ_DUIH01000002.1"/>
</dbReference>
<name>A0A832VWM5_9EURY</name>
<keyword evidence="2" id="KW-0547">Nucleotide-binding</keyword>
<feature type="domain" description="LOR/SDH bifunctional enzyme conserved" evidence="11">
    <location>
        <begin position="8"/>
        <end position="106"/>
    </location>
</feature>
<dbReference type="InterPro" id="IPR005239">
    <property type="entry name" value="ArgZ/ArgE-like"/>
</dbReference>
<dbReference type="Pfam" id="PF21571">
    <property type="entry name" value="ArgZ-like_C_1st"/>
    <property type="match status" value="1"/>
</dbReference>
<evidence type="ECO:0000256" key="1">
    <source>
        <dbReference type="ARBA" id="ARBA00001911"/>
    </source>
</evidence>
<dbReference type="InterPro" id="IPR029035">
    <property type="entry name" value="DHS-like_NAD/FAD-binding_dom"/>
</dbReference>
<evidence type="ECO:0000256" key="3">
    <source>
        <dbReference type="ARBA" id="ARBA00023027"/>
    </source>
</evidence>
<evidence type="ECO:0000256" key="9">
    <source>
        <dbReference type="ARBA" id="ARBA00072993"/>
    </source>
</evidence>
<dbReference type="EMBL" id="DUIH01000002">
    <property type="protein sequence ID" value="HIH69152.1"/>
    <property type="molecule type" value="Genomic_DNA"/>
</dbReference>
<accession>A0A832VWM5</accession>
<comment type="cofactor">
    <cofactor evidence="1">
        <name>NAD(+)</name>
        <dbReference type="ChEBI" id="CHEBI:57540"/>
    </cofactor>
</comment>
<organism evidence="14 15">
    <name type="scientific">Methermicoccus shengliensis</name>
    <dbReference type="NCBI Taxonomy" id="660064"/>
    <lineage>
        <taxon>Archaea</taxon>
        <taxon>Methanobacteriati</taxon>
        <taxon>Methanobacteriota</taxon>
        <taxon>Stenosarchaea group</taxon>
        <taxon>Methanomicrobia</taxon>
        <taxon>Methanosarcinales</taxon>
        <taxon>Methermicoccaceae</taxon>
        <taxon>Methermicoccus</taxon>
    </lineage>
</organism>
<dbReference type="Pfam" id="PF21570">
    <property type="entry name" value="ArgZ-like_C_2nd"/>
    <property type="match status" value="1"/>
</dbReference>
<evidence type="ECO:0000256" key="6">
    <source>
        <dbReference type="ARBA" id="ARBA00056756"/>
    </source>
</evidence>
<evidence type="ECO:0000259" key="12">
    <source>
        <dbReference type="Pfam" id="PF21570"/>
    </source>
</evidence>
<dbReference type="Gene3D" id="2.40.420.10">
    <property type="entry name" value="conserved putative lor/sdh protein from methanococcus maripaludis s2 domain"/>
    <property type="match status" value="1"/>
</dbReference>
<evidence type="ECO:0000256" key="4">
    <source>
        <dbReference type="ARBA" id="ARBA00023239"/>
    </source>
</evidence>
<dbReference type="EC" id="4.3.1.12" evidence="8"/>
<keyword evidence="4" id="KW-0456">Lyase</keyword>
<dbReference type="NCBIfam" id="TIGR00300">
    <property type="entry name" value="TIGR00300 family protein"/>
    <property type="match status" value="1"/>
</dbReference>
<dbReference type="InterPro" id="IPR007545">
    <property type="entry name" value="LOR/SDH_bifunc_enz_cons_dom"/>
</dbReference>
<dbReference type="InterPro" id="IPR048963">
    <property type="entry name" value="ArgZ/ArgE-like_C_2nd"/>
</dbReference>